<evidence type="ECO:0000256" key="1">
    <source>
        <dbReference type="ARBA" id="ARBA00002190"/>
    </source>
</evidence>
<evidence type="ECO:0000256" key="4">
    <source>
        <dbReference type="ARBA" id="ARBA00023125"/>
    </source>
</evidence>
<evidence type="ECO:0000313" key="6">
    <source>
        <dbReference type="EMBL" id="MDQ0361881.1"/>
    </source>
</evidence>
<organism evidence="6 7">
    <name type="scientific">Breznakia pachnodae</name>
    <dbReference type="NCBI Taxonomy" id="265178"/>
    <lineage>
        <taxon>Bacteria</taxon>
        <taxon>Bacillati</taxon>
        <taxon>Bacillota</taxon>
        <taxon>Erysipelotrichia</taxon>
        <taxon>Erysipelotrichales</taxon>
        <taxon>Erysipelotrichaceae</taxon>
        <taxon>Breznakia</taxon>
    </lineage>
</organism>
<dbReference type="Pfam" id="PF00872">
    <property type="entry name" value="Transposase_mut"/>
    <property type="match status" value="1"/>
</dbReference>
<evidence type="ECO:0000313" key="7">
    <source>
        <dbReference type="Proteomes" id="UP001230220"/>
    </source>
</evidence>
<evidence type="ECO:0000256" key="2">
    <source>
        <dbReference type="ARBA" id="ARBA00010961"/>
    </source>
</evidence>
<protein>
    <submittedName>
        <fullName evidence="6">Transposase-like protein</fullName>
    </submittedName>
</protein>
<dbReference type="Proteomes" id="UP001230220">
    <property type="component" value="Unassembled WGS sequence"/>
</dbReference>
<comment type="similarity">
    <text evidence="2">Belongs to the transposase mutator family.</text>
</comment>
<evidence type="ECO:0000256" key="5">
    <source>
        <dbReference type="ARBA" id="ARBA00023172"/>
    </source>
</evidence>
<proteinExistence type="inferred from homology"/>
<dbReference type="EMBL" id="JAUSUR010000004">
    <property type="protein sequence ID" value="MDQ0361881.1"/>
    <property type="molecule type" value="Genomic_DNA"/>
</dbReference>
<name>A0ABU0E579_9FIRM</name>
<dbReference type="InterPro" id="IPR001207">
    <property type="entry name" value="Transposase_mutator"/>
</dbReference>
<comment type="caution">
    <text evidence="6">The sequence shown here is derived from an EMBL/GenBank/DDBJ whole genome shotgun (WGS) entry which is preliminary data.</text>
</comment>
<evidence type="ECO:0000256" key="3">
    <source>
        <dbReference type="ARBA" id="ARBA00022578"/>
    </source>
</evidence>
<gene>
    <name evidence="6" type="ORF">J2S15_002631</name>
</gene>
<keyword evidence="5" id="KW-0233">DNA recombination</keyword>
<keyword evidence="4" id="KW-0238">DNA-binding</keyword>
<keyword evidence="7" id="KW-1185">Reference proteome</keyword>
<comment type="function">
    <text evidence="1">Required for the transposition of the insertion element.</text>
</comment>
<keyword evidence="3" id="KW-0815">Transposition</keyword>
<sequence length="104" mass="12667">MSKERYNYIQAESYVLDEEHISQRNDYYECYYTPRVGTIELIVPTRDGIFAPTIFEKYQRNEKALLYRCWKYILKLYQLKSRLFMTYLVGIGIFKFTHYSCVID</sequence>
<reference evidence="6 7" key="1">
    <citation type="submission" date="2023-07" db="EMBL/GenBank/DDBJ databases">
        <title>Genomic Encyclopedia of Type Strains, Phase IV (KMG-IV): sequencing the most valuable type-strain genomes for metagenomic binning, comparative biology and taxonomic classification.</title>
        <authorList>
            <person name="Goeker M."/>
        </authorList>
    </citation>
    <scope>NUCLEOTIDE SEQUENCE [LARGE SCALE GENOMIC DNA]</scope>
    <source>
        <strain evidence="6 7">DSM 16784</strain>
    </source>
</reference>
<accession>A0ABU0E579</accession>